<dbReference type="Gene3D" id="1.20.120.1490">
    <property type="match status" value="1"/>
</dbReference>
<reference evidence="2 3" key="1">
    <citation type="submission" date="2020-06" db="EMBL/GenBank/DDBJ databases">
        <title>Schlegella sp. ID0723 isolated from air conditioner.</title>
        <authorList>
            <person name="Kim D.Y."/>
            <person name="Kim D.-U."/>
        </authorList>
    </citation>
    <scope>NUCLEOTIDE SEQUENCE [LARGE SCALE GENOMIC DNA]</scope>
    <source>
        <strain evidence="2 3">ID0723</strain>
    </source>
</reference>
<dbReference type="Proteomes" id="UP000529637">
    <property type="component" value="Unassembled WGS sequence"/>
</dbReference>
<protein>
    <submittedName>
        <fullName evidence="2">Periplasmic heavy metal sensor</fullName>
    </submittedName>
</protein>
<organism evidence="2 3">
    <name type="scientific">Piscinibacter koreensis</name>
    <dbReference type="NCBI Taxonomy" id="2742824"/>
    <lineage>
        <taxon>Bacteria</taxon>
        <taxon>Pseudomonadati</taxon>
        <taxon>Pseudomonadota</taxon>
        <taxon>Betaproteobacteria</taxon>
        <taxon>Burkholderiales</taxon>
        <taxon>Sphaerotilaceae</taxon>
        <taxon>Piscinibacter</taxon>
    </lineage>
</organism>
<evidence type="ECO:0000256" key="1">
    <source>
        <dbReference type="SAM" id="MobiDB-lite"/>
    </source>
</evidence>
<sequence>MQARQGSKSTTPNAALPGFPGASHLYHVGATGFFLDHPQHISLTTAQQTALNGIKEKSALDQATAARRVEDLEQELWTLTSAAAPDATKIDAAVRAIETLRGNQRLAFIRAVGEAAKVLTPDQQAALLGTKPMTRVAPAAAPRQAAPAAAPMAPMKME</sequence>
<gene>
    <name evidence="2" type="ORF">HQN59_22460</name>
</gene>
<accession>A0A7Y6NSG9</accession>
<dbReference type="Pfam" id="PF13801">
    <property type="entry name" value="Metal_resist"/>
    <property type="match status" value="1"/>
</dbReference>
<dbReference type="InterPro" id="IPR025961">
    <property type="entry name" value="Metal_resist"/>
</dbReference>
<feature type="region of interest" description="Disordered" evidence="1">
    <location>
        <begin position="138"/>
        <end position="158"/>
    </location>
</feature>
<evidence type="ECO:0000313" key="3">
    <source>
        <dbReference type="Proteomes" id="UP000529637"/>
    </source>
</evidence>
<keyword evidence="3" id="KW-1185">Reference proteome</keyword>
<name>A0A7Y6NSG9_9BURK</name>
<dbReference type="EMBL" id="JABWMJ010000013">
    <property type="protein sequence ID" value="NUZ08515.1"/>
    <property type="molecule type" value="Genomic_DNA"/>
</dbReference>
<proteinExistence type="predicted"/>
<dbReference type="AlphaFoldDB" id="A0A7Y6NSG9"/>
<evidence type="ECO:0000313" key="2">
    <source>
        <dbReference type="EMBL" id="NUZ08515.1"/>
    </source>
</evidence>
<comment type="caution">
    <text evidence="2">The sequence shown here is derived from an EMBL/GenBank/DDBJ whole genome shotgun (WGS) entry which is preliminary data.</text>
</comment>